<reference evidence="1 2" key="1">
    <citation type="submission" date="2023-04" db="EMBL/GenBank/DDBJ databases">
        <title>Luteimonas sp. M1R5S59.</title>
        <authorList>
            <person name="Sun J.-Q."/>
        </authorList>
    </citation>
    <scope>NUCLEOTIDE SEQUENCE [LARGE SCALE GENOMIC DNA]</scope>
    <source>
        <strain evidence="1 2">M1R5S59</strain>
    </source>
</reference>
<organism evidence="1 2">
    <name type="scientific">Luteimonas kalidii</name>
    <dbReference type="NCBI Taxonomy" id="3042025"/>
    <lineage>
        <taxon>Bacteria</taxon>
        <taxon>Pseudomonadati</taxon>
        <taxon>Pseudomonadota</taxon>
        <taxon>Gammaproteobacteria</taxon>
        <taxon>Lysobacterales</taxon>
        <taxon>Lysobacteraceae</taxon>
        <taxon>Luteimonas</taxon>
    </lineage>
</organism>
<sequence>MAWDVERIHLRADNHRDPAHPLRSGGVLRALHLCEYGAQAMAVHGGVLARAAGGAARPGLLVALREVRLQVARIDTLPGAIECEAGVLAAGETSQQYAFRIHHAGQLLAEGRATAMLR</sequence>
<comment type="caution">
    <text evidence="1">The sequence shown here is derived from an EMBL/GenBank/DDBJ whole genome shotgun (WGS) entry which is preliminary data.</text>
</comment>
<dbReference type="Proteomes" id="UP001156873">
    <property type="component" value="Unassembled WGS sequence"/>
</dbReference>
<evidence type="ECO:0000313" key="2">
    <source>
        <dbReference type="Proteomes" id="UP001156873"/>
    </source>
</evidence>
<dbReference type="Pfam" id="PF22817">
    <property type="entry name" value="ApeP-like"/>
    <property type="match status" value="1"/>
</dbReference>
<dbReference type="EMBL" id="JARXRO010000012">
    <property type="protein sequence ID" value="MDH5833245.1"/>
    <property type="molecule type" value="Genomic_DNA"/>
</dbReference>
<dbReference type="InterPro" id="IPR016776">
    <property type="entry name" value="ApeP-like_dehydratase"/>
</dbReference>
<protein>
    <submittedName>
        <fullName evidence="1">Phosphotransferase</fullName>
    </submittedName>
</protein>
<gene>
    <name evidence="1" type="ORF">QFW81_04800</name>
</gene>
<proteinExistence type="predicted"/>
<keyword evidence="2" id="KW-1185">Reference proteome</keyword>
<name>A0ABT6JRD1_9GAMM</name>
<dbReference type="InterPro" id="IPR029069">
    <property type="entry name" value="HotDog_dom_sf"/>
</dbReference>
<evidence type="ECO:0000313" key="1">
    <source>
        <dbReference type="EMBL" id="MDH5833245.1"/>
    </source>
</evidence>
<accession>A0ABT6JRD1</accession>
<dbReference type="SUPFAM" id="SSF54637">
    <property type="entry name" value="Thioesterase/thiol ester dehydrase-isomerase"/>
    <property type="match status" value="1"/>
</dbReference>